<protein>
    <submittedName>
        <fullName evidence="2">Amidase</fullName>
        <ecNumber evidence="2">3.5.1.4</ecNumber>
    </submittedName>
</protein>
<evidence type="ECO:0000313" key="3">
    <source>
        <dbReference type="Proteomes" id="UP000242175"/>
    </source>
</evidence>
<dbReference type="EC" id="3.5.1.4" evidence="2"/>
<organism evidence="2 3">
    <name type="scientific">Paraphotobacterium marinum</name>
    <dbReference type="NCBI Taxonomy" id="1755811"/>
    <lineage>
        <taxon>Bacteria</taxon>
        <taxon>Pseudomonadati</taxon>
        <taxon>Pseudomonadota</taxon>
        <taxon>Gammaproteobacteria</taxon>
        <taxon>Vibrionales</taxon>
        <taxon>Vibrionaceae</taxon>
        <taxon>Paraphotobacterium</taxon>
    </lineage>
</organism>
<dbReference type="GO" id="GO:0004040">
    <property type="term" value="F:amidase activity"/>
    <property type="evidence" value="ECO:0007669"/>
    <property type="project" value="UniProtKB-EC"/>
</dbReference>
<dbReference type="KEGG" id="pmai:CF386_09585"/>
<accession>A0A220VG12</accession>
<keyword evidence="2" id="KW-0378">Hydrolase</keyword>
<dbReference type="Proteomes" id="UP000242175">
    <property type="component" value="Chromosome small"/>
</dbReference>
<dbReference type="InterPro" id="IPR036928">
    <property type="entry name" value="AS_sf"/>
</dbReference>
<gene>
    <name evidence="2" type="ORF">CF386_09585</name>
</gene>
<keyword evidence="3" id="KW-1185">Reference proteome</keyword>
<sequence length="518" mass="57469">MQFNIKINKKFDYITRGDKQNMNLLFKKVKLDELTINQIQSDYDAGKYSIEDLTRAYLEQIYSIDQAGPKLNSIIQINPDVIEEAKKLDKDRVVGRKKSVLHGIPILIKDNILTQDNMATTAGSVLLKNHYAQEDASVIKSLRNAGILILGKTNLSEWSRFRSTKTSSGWSSLGGQTLNPYQLDITPSGSSSGSAVSVSSNLCTVSIGTETLGSIISPASVNGIVGLKPTLGLISTSGVIPVASTDTPGPMARNVRDLSILLTHMVTKSECFKISGKKIINYEDYLDIDALKGARLGVNRSYTGYCEQVDTVFEKAILKLKELGAIIIDPVFSSNESELRQKGFELLLFDFKEKMNAFLSNNPEIKPNSLSDLIELNIKYCDVIMPTFKQELFELAQMKSDIDSKEYEEIKRQCFHLSVEEGIDKLLNIHQIDAIIAPTLSEKPHKTDLVNGDIPRISCAALPAFSGGAHITLPMGFIDKLPVGLSFFANRNQDAKLISYAYAFEQNTFFRKKPNFEL</sequence>
<evidence type="ECO:0000313" key="2">
    <source>
        <dbReference type="EMBL" id="ASK79307.1"/>
    </source>
</evidence>
<name>A0A220VG12_9GAMM</name>
<dbReference type="AlphaFoldDB" id="A0A220VG12"/>
<dbReference type="Gene3D" id="3.90.1300.10">
    <property type="entry name" value="Amidase signature (AS) domain"/>
    <property type="match status" value="1"/>
</dbReference>
<dbReference type="SUPFAM" id="SSF75304">
    <property type="entry name" value="Amidase signature (AS) enzymes"/>
    <property type="match status" value="1"/>
</dbReference>
<dbReference type="Pfam" id="PF01425">
    <property type="entry name" value="Amidase"/>
    <property type="match status" value="1"/>
</dbReference>
<dbReference type="PANTHER" id="PTHR42678">
    <property type="entry name" value="AMIDASE"/>
    <property type="match status" value="1"/>
</dbReference>
<evidence type="ECO:0000259" key="1">
    <source>
        <dbReference type="Pfam" id="PF01425"/>
    </source>
</evidence>
<dbReference type="PANTHER" id="PTHR42678:SF34">
    <property type="entry name" value="OS04G0183300 PROTEIN"/>
    <property type="match status" value="1"/>
</dbReference>
<dbReference type="InterPro" id="IPR023631">
    <property type="entry name" value="Amidase_dom"/>
</dbReference>
<reference evidence="2 3" key="1">
    <citation type="journal article" date="2016" name="Int. J. Syst. Evol. Microbiol.">
        <title>Paraphotobacterium marinum gen. nov., sp. nov., a member of the family Vibrionaceae, isolated from surface seawater.</title>
        <authorList>
            <person name="Huang Z."/>
            <person name="Dong C."/>
            <person name="Shao Z."/>
        </authorList>
    </citation>
    <scope>NUCLEOTIDE SEQUENCE [LARGE SCALE GENOMIC DNA]</scope>
    <source>
        <strain evidence="2 3">NSCS20N07D</strain>
    </source>
</reference>
<dbReference type="EMBL" id="CP022356">
    <property type="protein sequence ID" value="ASK79307.1"/>
    <property type="molecule type" value="Genomic_DNA"/>
</dbReference>
<feature type="domain" description="Amidase" evidence="1">
    <location>
        <begin position="52"/>
        <end position="497"/>
    </location>
</feature>
<proteinExistence type="predicted"/>